<gene>
    <name evidence="1" type="ORF">ACR52_15235</name>
</gene>
<keyword evidence="2" id="KW-1185">Reference proteome</keyword>
<accession>A0A0J8G2A7</accession>
<name>A0A0J8G2A7_9PSED</name>
<dbReference type="AlphaFoldDB" id="A0A0J8G2A7"/>
<dbReference type="EMBL" id="LFMW01000009">
    <property type="protein sequence ID" value="KMT54823.1"/>
    <property type="molecule type" value="Genomic_DNA"/>
</dbReference>
<protein>
    <submittedName>
        <fullName evidence="1">Uncharacterized protein</fullName>
    </submittedName>
</protein>
<comment type="caution">
    <text evidence="1">The sequence shown here is derived from an EMBL/GenBank/DDBJ whole genome shotgun (WGS) entry which is preliminary data.</text>
</comment>
<evidence type="ECO:0000313" key="1">
    <source>
        <dbReference type="EMBL" id="KMT54823.1"/>
    </source>
</evidence>
<evidence type="ECO:0000313" key="2">
    <source>
        <dbReference type="Proteomes" id="UP000037551"/>
    </source>
</evidence>
<dbReference type="STRING" id="1674920.ACR52_15235"/>
<sequence length="72" mass="8144">MDEFVITHRKFLLELRGLLVVLPLLRSTILRLAPLDSGWKAMIIQGVSYGFTLKALMGSQLVHNIILLQVQN</sequence>
<dbReference type="PATRIC" id="fig|1674920.3.peg.968"/>
<reference evidence="1 2" key="1">
    <citation type="submission" date="2015-06" db="EMBL/GenBank/DDBJ databases">
        <title>Draft genome sequence of an Antarctic Pseudomonas sp. strain KG01 with full potential for biotechnological applications.</title>
        <authorList>
            <person name="Pavlov M.S."/>
            <person name="Lira F."/>
            <person name="Martinez J.L."/>
            <person name="Marshall S.H."/>
        </authorList>
    </citation>
    <scope>NUCLEOTIDE SEQUENCE [LARGE SCALE GENOMIC DNA]</scope>
    <source>
        <strain evidence="1 2">KG01</strain>
    </source>
</reference>
<dbReference type="Proteomes" id="UP000037551">
    <property type="component" value="Unassembled WGS sequence"/>
</dbReference>
<organism evidence="1 2">
    <name type="scientific">Pseudomonas fildesensis</name>
    <dbReference type="NCBI Taxonomy" id="1674920"/>
    <lineage>
        <taxon>Bacteria</taxon>
        <taxon>Pseudomonadati</taxon>
        <taxon>Pseudomonadota</taxon>
        <taxon>Gammaproteobacteria</taxon>
        <taxon>Pseudomonadales</taxon>
        <taxon>Pseudomonadaceae</taxon>
        <taxon>Pseudomonas</taxon>
    </lineage>
</organism>
<proteinExistence type="predicted"/>